<dbReference type="EMBL" id="QXFT01001702">
    <property type="protein sequence ID" value="KAE9312239.1"/>
    <property type="molecule type" value="Genomic_DNA"/>
</dbReference>
<feature type="region of interest" description="Disordered" evidence="2">
    <location>
        <begin position="774"/>
        <end position="794"/>
    </location>
</feature>
<organism evidence="3 5">
    <name type="scientific">Phytophthora rubi</name>
    <dbReference type="NCBI Taxonomy" id="129364"/>
    <lineage>
        <taxon>Eukaryota</taxon>
        <taxon>Sar</taxon>
        <taxon>Stramenopiles</taxon>
        <taxon>Oomycota</taxon>
        <taxon>Peronosporomycetes</taxon>
        <taxon>Peronosporales</taxon>
        <taxon>Peronosporaceae</taxon>
        <taxon>Phytophthora</taxon>
    </lineage>
</organism>
<dbReference type="PANTHER" id="PTHR47930:SF2">
    <property type="entry name" value="PENTATRICOPEPTIDE REPEAT PROTEIN (AFU_ORTHOLOGUE AFUA_8G04250)"/>
    <property type="match status" value="1"/>
</dbReference>
<dbReference type="InterPro" id="IPR011990">
    <property type="entry name" value="TPR-like_helical_dom_sf"/>
</dbReference>
<dbReference type="Proteomes" id="UP000434957">
    <property type="component" value="Unassembled WGS sequence"/>
</dbReference>
<dbReference type="Pfam" id="PF01535">
    <property type="entry name" value="PPR"/>
    <property type="match status" value="2"/>
</dbReference>
<dbReference type="InterPro" id="IPR002885">
    <property type="entry name" value="PPR_rpt"/>
</dbReference>
<dbReference type="Proteomes" id="UP000429607">
    <property type="component" value="Unassembled WGS sequence"/>
</dbReference>
<dbReference type="Gene3D" id="1.25.40.10">
    <property type="entry name" value="Tetratricopeptide repeat domain"/>
    <property type="match status" value="5"/>
</dbReference>
<protein>
    <recommendedName>
        <fullName evidence="7">Pentacotripeptide-repeat region of PRORP domain-containing protein</fullName>
    </recommendedName>
</protein>
<dbReference type="PANTHER" id="PTHR47930">
    <property type="entry name" value="YALI0C12947P"/>
    <property type="match status" value="1"/>
</dbReference>
<feature type="repeat" description="PPR" evidence="1">
    <location>
        <begin position="720"/>
        <end position="754"/>
    </location>
</feature>
<accession>A0A6A3K0B7</accession>
<reference evidence="3 5" key="1">
    <citation type="submission" date="2018-09" db="EMBL/GenBank/DDBJ databases">
        <title>Genomic investigation of the strawberry pathogen Phytophthora fragariae indicates pathogenicity is determined by transcriptional variation in three key races.</title>
        <authorList>
            <person name="Adams T.M."/>
            <person name="Armitage A.D."/>
            <person name="Sobczyk M.K."/>
            <person name="Bates H.J."/>
            <person name="Dunwell J.M."/>
            <person name="Nellist C.F."/>
            <person name="Harrison R.J."/>
        </authorList>
    </citation>
    <scope>NUCLEOTIDE SEQUENCE [LARGE SCALE GENOMIC DNA]</scope>
    <source>
        <strain evidence="3 5">SCRP249</strain>
        <strain evidence="4 6">SCRP333</strain>
    </source>
</reference>
<feature type="region of interest" description="Disordered" evidence="2">
    <location>
        <begin position="554"/>
        <end position="588"/>
    </location>
</feature>
<evidence type="ECO:0000313" key="6">
    <source>
        <dbReference type="Proteomes" id="UP000434957"/>
    </source>
</evidence>
<evidence type="ECO:0000256" key="2">
    <source>
        <dbReference type="SAM" id="MobiDB-lite"/>
    </source>
</evidence>
<keyword evidence="6" id="KW-1185">Reference proteome</keyword>
<gene>
    <name evidence="3" type="ORF">PR001_g18765</name>
    <name evidence="4" type="ORF">PR003_g19819</name>
</gene>
<name>A0A6A3K0B7_9STRA</name>
<evidence type="ECO:0008006" key="7">
    <source>
        <dbReference type="Google" id="ProtNLM"/>
    </source>
</evidence>
<comment type="caution">
    <text evidence="3">The sequence shown here is derived from an EMBL/GenBank/DDBJ whole genome shotgun (WGS) entry which is preliminary data.</text>
</comment>
<dbReference type="NCBIfam" id="TIGR00756">
    <property type="entry name" value="PPR"/>
    <property type="match status" value="1"/>
</dbReference>
<sequence length="1370" mass="154252">MLSVRRNLRRATASLLRRQARHTPIARLIPAHGAARSSLQLRAFSQKNDNSETFMGRLKSTAWDVKVTAIDMIQEARGLELTDYEGTVMLESSAAGKKIDNCIELLRYCEENHVSPWPEARLKAFRVLCDARELEVALQLYESLCKDDMELKPWMVGRALDAATKLNRPEAVLKYFQILIPKNCDVRSGERVGDMFRQVCEQGGEMDEFALRSIAIFADRAGEADLALEVLSLAKKRAGGAPVDMHMSVMTVYGKQERWMELVKLYDEMPKIFCWKLKSNNLGLIIRAHALSGKRGVAARGPEIFKKDVKKKQWGTVTCNAMLEALLHTRQFNELLVIADEMRQKYVEWTSSSYKMVTLAHIETGTAEQAKEILLANADKIDDRGLECYRELVVYHSKVRRDPAEACQLYLEMVQNGVLLEPSDWTHALKLSRDLPDQTMYSRLDKHLQQHKSSSAPVPPRLLLPEREEKHEQSVTQAQSEIKQVQFEQVEPETNATTQVSPELTSISDKWNAGGEELTETEAVKLFAHFADNKRIDECVKLLRYCEKRGISPASSSRIESGISPASSSRIESSISPASSSRIESGISPASSSRIESFRALCDANELKLALDVYRTLSKETDLLPPWVYGGALDAAIKLNRKDIVSQVLHRLVRDVQAFDGYKWQTRKGVHAMMRQARDRLERLPMFALRSLANLADRSGELELAVDVYTVMKDRGMKVTLDVYDSLLNAYGQNERWNDVMELYNSMPEHQRQLLRGAGQSWVLLASSHYDGQKAMPHGVRSSKTKPISKNGDAYTPKPGVSDVVLARKTFEDIKEQGNSGKRLSNNLASALISTMAKHGRISDCIDMLSYFEKQGVTTKLFADRAVFNAFCRADKFERALQVFERLSKAGPLDPWVYGWAMNAATQLDRQEVLAAIFRVLVPEYDTDVTTTDSFQVDTTYDLVYEMLQDACSRGVDLSEPALRSFATFAFKAAHSDLALTVVSISQNGNSSVSREIVEAALTSCCFDSRWSDVIRVFEDTPANLRPNLASDSLGAVMKAYARSGDEFFALELFENHKAKWGKFACNIALDVLLETDQADAALTLAKDMKRHGVKWNSRTYTAVALAYIRSGLLDEARVFLSDNAKLLQNCSYGAYRELIECYMNARGDNLTACQLIVDLIENNKEVEFSDWQDALQLAYELPDRDLYWHVRKLLWLRGRDLEDKIPSHLMLTERESPVGRGFRAESSSVAHHIPLMPAEVSLALEVFDDIWNADGSGLTRNTAIKLLTTMIKHKHISDCVEMVDYFKERRVLPKPFACAAAFNLLCDAKEDDLALQLLEGMLQDGMFLSGGDCIRALNVAMKLDNHELASSIGDYMKENVMHADERQAH</sequence>
<evidence type="ECO:0000313" key="5">
    <source>
        <dbReference type="Proteomes" id="UP000429607"/>
    </source>
</evidence>
<proteinExistence type="predicted"/>
<dbReference type="EMBL" id="QXFV01001680">
    <property type="protein sequence ID" value="KAE9000541.1"/>
    <property type="molecule type" value="Genomic_DNA"/>
</dbReference>
<evidence type="ECO:0000256" key="1">
    <source>
        <dbReference type="PROSITE-ProRule" id="PRU00708"/>
    </source>
</evidence>
<evidence type="ECO:0000313" key="4">
    <source>
        <dbReference type="EMBL" id="KAE9312239.1"/>
    </source>
</evidence>
<evidence type="ECO:0000313" key="3">
    <source>
        <dbReference type="EMBL" id="KAE9000541.1"/>
    </source>
</evidence>
<dbReference type="PROSITE" id="PS51375">
    <property type="entry name" value="PPR"/>
    <property type="match status" value="1"/>
</dbReference>